<dbReference type="OrthoDB" id="9791649at2"/>
<dbReference type="CDD" id="cd00657">
    <property type="entry name" value="Ferritin_like"/>
    <property type="match status" value="1"/>
</dbReference>
<dbReference type="GO" id="GO:0020037">
    <property type="term" value="F:heme binding"/>
    <property type="evidence" value="ECO:0007669"/>
    <property type="project" value="TreeGrafter"/>
</dbReference>
<dbReference type="KEGG" id="pmx:PERMA_0115"/>
<organism evidence="8 9">
    <name type="scientific">Persephonella marina (strain DSM 14350 / EX-H1)</name>
    <dbReference type="NCBI Taxonomy" id="123214"/>
    <lineage>
        <taxon>Bacteria</taxon>
        <taxon>Pseudomonadati</taxon>
        <taxon>Aquificota</taxon>
        <taxon>Aquificia</taxon>
        <taxon>Aquificales</taxon>
        <taxon>Hydrogenothermaceae</taxon>
        <taxon>Persephonella</taxon>
    </lineage>
</organism>
<keyword evidence="5" id="KW-0408">Iron</keyword>
<feature type="coiled-coil region" evidence="6">
    <location>
        <begin position="75"/>
        <end position="112"/>
    </location>
</feature>
<dbReference type="PROSITE" id="PS50905">
    <property type="entry name" value="FERRITIN_LIKE"/>
    <property type="match status" value="1"/>
</dbReference>
<dbReference type="eggNOG" id="COG2193">
    <property type="taxonomic scope" value="Bacteria"/>
</dbReference>
<dbReference type="GO" id="GO:0004322">
    <property type="term" value="F:ferroxidase activity"/>
    <property type="evidence" value="ECO:0007669"/>
    <property type="project" value="TreeGrafter"/>
</dbReference>
<keyword evidence="6" id="KW-0175">Coiled coil</keyword>
<dbReference type="InterPro" id="IPR002024">
    <property type="entry name" value="Bacterioferritin"/>
</dbReference>
<dbReference type="RefSeq" id="WP_012676894.1">
    <property type="nucleotide sequence ID" value="NC_012440.1"/>
</dbReference>
<keyword evidence="2" id="KW-0409">Iron storage</keyword>
<evidence type="ECO:0000313" key="8">
    <source>
        <dbReference type="EMBL" id="ACO04657.1"/>
    </source>
</evidence>
<evidence type="ECO:0000256" key="5">
    <source>
        <dbReference type="ARBA" id="ARBA00023004"/>
    </source>
</evidence>
<dbReference type="InterPro" id="IPR012347">
    <property type="entry name" value="Ferritin-like"/>
</dbReference>
<dbReference type="InterPro" id="IPR009040">
    <property type="entry name" value="Ferritin-like_diiron"/>
</dbReference>
<evidence type="ECO:0000256" key="2">
    <source>
        <dbReference type="ARBA" id="ARBA00022434"/>
    </source>
</evidence>
<dbReference type="GO" id="GO:0006826">
    <property type="term" value="P:iron ion transport"/>
    <property type="evidence" value="ECO:0007669"/>
    <property type="project" value="InterPro"/>
</dbReference>
<evidence type="ECO:0000256" key="4">
    <source>
        <dbReference type="ARBA" id="ARBA00022723"/>
    </source>
</evidence>
<evidence type="ECO:0000259" key="7">
    <source>
        <dbReference type="PROSITE" id="PS50905"/>
    </source>
</evidence>
<dbReference type="PRINTS" id="PR00601">
    <property type="entry name" value="BACFERRITIN"/>
</dbReference>
<dbReference type="Gene3D" id="1.20.1260.10">
    <property type="match status" value="1"/>
</dbReference>
<evidence type="ECO:0000256" key="1">
    <source>
        <dbReference type="ARBA" id="ARBA00008093"/>
    </source>
</evidence>
<sequence>MSGITREKFIEELNKDLEWEYAAAIQYIQHASLITGPEYESIIKELIVHANEEIQHAITLSEQIAFLGGIPSISVEEIKTSMDSKEMLIQDLEGEENAIKRYKERIKQAEELGEYGLRRVLEDILVQEEEHKRDLLTVLGR</sequence>
<proteinExistence type="inferred from homology"/>
<dbReference type="PaxDb" id="123214-PERMA_0115"/>
<dbReference type="InterPro" id="IPR009078">
    <property type="entry name" value="Ferritin-like_SF"/>
</dbReference>
<dbReference type="GO" id="GO:0008199">
    <property type="term" value="F:ferric iron binding"/>
    <property type="evidence" value="ECO:0007669"/>
    <property type="project" value="InterPro"/>
</dbReference>
<dbReference type="PANTHER" id="PTHR30295">
    <property type="entry name" value="BACTERIOFERRITIN"/>
    <property type="match status" value="1"/>
</dbReference>
<dbReference type="GO" id="GO:0005829">
    <property type="term" value="C:cytosol"/>
    <property type="evidence" value="ECO:0007669"/>
    <property type="project" value="TreeGrafter"/>
</dbReference>
<dbReference type="SUPFAM" id="SSF47240">
    <property type="entry name" value="Ferritin-like"/>
    <property type="match status" value="1"/>
</dbReference>
<comment type="similarity">
    <text evidence="1">Belongs to the bacterioferritin family.</text>
</comment>
<evidence type="ECO:0000313" key="9">
    <source>
        <dbReference type="Proteomes" id="UP000001366"/>
    </source>
</evidence>
<dbReference type="STRING" id="123214.PERMA_0115"/>
<dbReference type="Pfam" id="PF00210">
    <property type="entry name" value="Ferritin"/>
    <property type="match status" value="1"/>
</dbReference>
<accession>C0QT98</accession>
<dbReference type="AlphaFoldDB" id="C0QT98"/>
<keyword evidence="3" id="KW-0349">Heme</keyword>
<protein>
    <submittedName>
        <fullName evidence="8">Bacterioferritin (BFR) (Cytochrome B-557.5)</fullName>
    </submittedName>
</protein>
<dbReference type="PANTHER" id="PTHR30295:SF0">
    <property type="entry name" value="BACTERIOFERRITIN"/>
    <property type="match status" value="1"/>
</dbReference>
<keyword evidence="4" id="KW-0479">Metal-binding</keyword>
<evidence type="ECO:0000256" key="6">
    <source>
        <dbReference type="SAM" id="Coils"/>
    </source>
</evidence>
<evidence type="ECO:0000256" key="3">
    <source>
        <dbReference type="ARBA" id="ARBA00022617"/>
    </source>
</evidence>
<keyword evidence="9" id="KW-1185">Reference proteome</keyword>
<feature type="domain" description="Ferritin-like diiron" evidence="7">
    <location>
        <begin position="3"/>
        <end position="141"/>
    </location>
</feature>
<dbReference type="InterPro" id="IPR008331">
    <property type="entry name" value="Ferritin_DPS_dom"/>
</dbReference>
<dbReference type="GO" id="GO:0006879">
    <property type="term" value="P:intracellular iron ion homeostasis"/>
    <property type="evidence" value="ECO:0007669"/>
    <property type="project" value="UniProtKB-KW"/>
</dbReference>
<reference evidence="8 9" key="1">
    <citation type="journal article" date="2009" name="J. Bacteriol.">
        <title>Complete and draft genome sequences of six members of the Aquificales.</title>
        <authorList>
            <person name="Reysenbach A.L."/>
            <person name="Hamamura N."/>
            <person name="Podar M."/>
            <person name="Griffiths E."/>
            <person name="Ferreira S."/>
            <person name="Hochstein R."/>
            <person name="Heidelberg J."/>
            <person name="Johnson J."/>
            <person name="Mead D."/>
            <person name="Pohorille A."/>
            <person name="Sarmiento M."/>
            <person name="Schweighofer K."/>
            <person name="Seshadri R."/>
            <person name="Voytek M.A."/>
        </authorList>
    </citation>
    <scope>NUCLEOTIDE SEQUENCE [LARGE SCALE GENOMIC DNA]</scope>
    <source>
        <strain evidence="9">DSM 14350 / EX-H1</strain>
    </source>
</reference>
<dbReference type="Proteomes" id="UP000001366">
    <property type="component" value="Chromosome"/>
</dbReference>
<name>C0QT98_PERMH</name>
<dbReference type="HOGENOM" id="CLU_122243_0_0_0"/>
<dbReference type="EMBL" id="CP001230">
    <property type="protein sequence ID" value="ACO04657.1"/>
    <property type="molecule type" value="Genomic_DNA"/>
</dbReference>
<gene>
    <name evidence="8" type="ordered locus">PERMA_0115</name>
</gene>